<name>A0A8J6GAK4_MICOH</name>
<dbReference type="InterPro" id="IPR009078">
    <property type="entry name" value="Ferritin-like_SF"/>
</dbReference>
<comment type="function">
    <text evidence="7">Stores iron in a soluble, non-toxic, readily available form. Important for iron homeostasis. Iron is taken up in the ferrous form and deposited as ferric hydroxides after oxidation.</text>
</comment>
<reference evidence="9" key="1">
    <citation type="submission" date="2020-03" db="EMBL/GenBank/DDBJ databases">
        <title>Studies in the Genomics of Life Span.</title>
        <authorList>
            <person name="Glass D."/>
        </authorList>
    </citation>
    <scope>NUCLEOTIDE SEQUENCE</scope>
    <source>
        <strain evidence="9">LTLLF</strain>
        <tissue evidence="9">Muscle</tissue>
    </source>
</reference>
<dbReference type="GO" id="GO:0008198">
    <property type="term" value="F:ferrous iron binding"/>
    <property type="evidence" value="ECO:0007669"/>
    <property type="project" value="TreeGrafter"/>
</dbReference>
<keyword evidence="2 7" id="KW-0409">Iron storage</keyword>
<evidence type="ECO:0000313" key="10">
    <source>
        <dbReference type="Proteomes" id="UP000710432"/>
    </source>
</evidence>
<dbReference type="Proteomes" id="UP000710432">
    <property type="component" value="Unassembled WGS sequence"/>
</dbReference>
<dbReference type="GO" id="GO:0044754">
    <property type="term" value="C:autolysosome"/>
    <property type="evidence" value="ECO:0007669"/>
    <property type="project" value="UniProtKB-SubCell"/>
</dbReference>
<evidence type="ECO:0000256" key="3">
    <source>
        <dbReference type="ARBA" id="ARBA00022723"/>
    </source>
</evidence>
<feature type="domain" description="Ferritin-like diiron" evidence="8">
    <location>
        <begin position="1"/>
        <end position="102"/>
    </location>
</feature>
<dbReference type="InterPro" id="IPR009040">
    <property type="entry name" value="Ferritin-like_diiron"/>
</dbReference>
<dbReference type="InterPro" id="IPR012347">
    <property type="entry name" value="Ferritin-like"/>
</dbReference>
<gene>
    <name evidence="9" type="ORF">LTLLF_164390</name>
</gene>
<sequence length="110" mass="12494">MVKEKREGAERLLKYQNNCGGHALFQDMQKPSQDEWGKTQEAMEAAWALEKNLDQALLDPHSLGSAHIDPLLCDFLKNHFLDEKAKVIKKMGNHLTNLRRLAGPRASLDE</sequence>
<dbReference type="GO" id="GO:0006826">
    <property type="term" value="P:iron ion transport"/>
    <property type="evidence" value="ECO:0007669"/>
    <property type="project" value="InterPro"/>
</dbReference>
<evidence type="ECO:0000256" key="7">
    <source>
        <dbReference type="RuleBase" id="RU361145"/>
    </source>
</evidence>
<evidence type="ECO:0000259" key="8">
    <source>
        <dbReference type="PROSITE" id="PS50905"/>
    </source>
</evidence>
<evidence type="ECO:0000313" key="9">
    <source>
        <dbReference type="EMBL" id="KAH0507944.1"/>
    </source>
</evidence>
<dbReference type="InterPro" id="IPR008331">
    <property type="entry name" value="Ferritin_DPS_dom"/>
</dbReference>
<protein>
    <recommendedName>
        <fullName evidence="7">Ferritin</fullName>
    </recommendedName>
</protein>
<evidence type="ECO:0000256" key="2">
    <source>
        <dbReference type="ARBA" id="ARBA00022434"/>
    </source>
</evidence>
<dbReference type="AlphaFoldDB" id="A0A8J6GAK4"/>
<comment type="similarity">
    <text evidence="1 7">Belongs to the ferritin family.</text>
</comment>
<evidence type="ECO:0000256" key="5">
    <source>
        <dbReference type="ARBA" id="ARBA00044942"/>
    </source>
</evidence>
<proteinExistence type="inferred from homology"/>
<dbReference type="InterPro" id="IPR001519">
    <property type="entry name" value="Ferritin"/>
</dbReference>
<dbReference type="EMBL" id="JAATJU010023300">
    <property type="protein sequence ID" value="KAH0507944.1"/>
    <property type="molecule type" value="Genomic_DNA"/>
</dbReference>
<keyword evidence="3 6" id="KW-0479">Metal-binding</keyword>
<comment type="subcellular location">
    <subcellularLocation>
        <location evidence="5">Autolysosome</location>
    </subcellularLocation>
</comment>
<evidence type="ECO:0000256" key="6">
    <source>
        <dbReference type="PIRSR" id="PIRSR601519-1"/>
    </source>
</evidence>
<comment type="caution">
    <text evidence="9">The sequence shown here is derived from an EMBL/GenBank/DDBJ whole genome shotgun (WGS) entry which is preliminary data.</text>
</comment>
<keyword evidence="4 6" id="KW-0408">Iron</keyword>
<dbReference type="GO" id="GO:0008199">
    <property type="term" value="F:ferric iron binding"/>
    <property type="evidence" value="ECO:0007669"/>
    <property type="project" value="InterPro"/>
</dbReference>
<dbReference type="Gene3D" id="1.20.1260.10">
    <property type="match status" value="1"/>
</dbReference>
<evidence type="ECO:0000256" key="1">
    <source>
        <dbReference type="ARBA" id="ARBA00007513"/>
    </source>
</evidence>
<accession>A0A8J6GAK4</accession>
<dbReference type="PANTHER" id="PTHR11431:SF47">
    <property type="entry name" value="FERRITIN LIGHT CHAIN"/>
    <property type="match status" value="1"/>
</dbReference>
<dbReference type="SUPFAM" id="SSF47240">
    <property type="entry name" value="Ferritin-like"/>
    <property type="match status" value="1"/>
</dbReference>
<dbReference type="Pfam" id="PF00210">
    <property type="entry name" value="Ferritin"/>
    <property type="match status" value="1"/>
</dbReference>
<evidence type="ECO:0000256" key="4">
    <source>
        <dbReference type="ARBA" id="ARBA00023004"/>
    </source>
</evidence>
<dbReference type="PROSITE" id="PS50905">
    <property type="entry name" value="FERRITIN_LIKE"/>
    <property type="match status" value="1"/>
</dbReference>
<feature type="binding site" evidence="6">
    <location>
        <position position="50"/>
    </location>
    <ligand>
        <name>Fe cation</name>
        <dbReference type="ChEBI" id="CHEBI:24875"/>
        <label>1</label>
    </ligand>
</feature>
<organism evidence="9 10">
    <name type="scientific">Microtus ochrogaster</name>
    <name type="common">Prairie vole</name>
    <dbReference type="NCBI Taxonomy" id="79684"/>
    <lineage>
        <taxon>Eukaryota</taxon>
        <taxon>Metazoa</taxon>
        <taxon>Chordata</taxon>
        <taxon>Craniata</taxon>
        <taxon>Vertebrata</taxon>
        <taxon>Euteleostomi</taxon>
        <taxon>Mammalia</taxon>
        <taxon>Eutheria</taxon>
        <taxon>Euarchontoglires</taxon>
        <taxon>Glires</taxon>
        <taxon>Rodentia</taxon>
        <taxon>Myomorpha</taxon>
        <taxon>Muroidea</taxon>
        <taxon>Cricetidae</taxon>
        <taxon>Arvicolinae</taxon>
        <taxon>Microtus</taxon>
    </lineage>
</organism>
<dbReference type="PANTHER" id="PTHR11431">
    <property type="entry name" value="FERRITIN"/>
    <property type="match status" value="1"/>
</dbReference>
<dbReference type="GO" id="GO:0006879">
    <property type="term" value="P:intracellular iron ion homeostasis"/>
    <property type="evidence" value="ECO:0007669"/>
    <property type="project" value="UniProtKB-KW"/>
</dbReference>